<dbReference type="AlphaFoldDB" id="A0A482X327"/>
<dbReference type="GO" id="GO:0016020">
    <property type="term" value="C:membrane"/>
    <property type="evidence" value="ECO:0007669"/>
    <property type="project" value="UniProtKB-SubCell"/>
</dbReference>
<comment type="caution">
    <text evidence="8">The sequence shown here is derived from an EMBL/GenBank/DDBJ whole genome shotgun (WGS) entry which is preliminary data.</text>
</comment>
<keyword evidence="4" id="KW-0472">Membrane</keyword>
<dbReference type="InterPro" id="IPR050726">
    <property type="entry name" value="mGluR"/>
</dbReference>
<dbReference type="OrthoDB" id="425344at2759"/>
<evidence type="ECO:0000256" key="4">
    <source>
        <dbReference type="ARBA" id="ARBA00023136"/>
    </source>
</evidence>
<reference evidence="8 9" key="1">
    <citation type="journal article" date="2017" name="Gigascience">
        <title>Genome sequence of the small brown planthopper, Laodelphax striatellus.</title>
        <authorList>
            <person name="Zhu J."/>
            <person name="Jiang F."/>
            <person name="Wang X."/>
            <person name="Yang P."/>
            <person name="Bao Y."/>
            <person name="Zhao W."/>
            <person name="Wang W."/>
            <person name="Lu H."/>
            <person name="Wang Q."/>
            <person name="Cui N."/>
            <person name="Li J."/>
            <person name="Chen X."/>
            <person name="Luo L."/>
            <person name="Yu J."/>
            <person name="Kang L."/>
            <person name="Cui F."/>
        </authorList>
    </citation>
    <scope>NUCLEOTIDE SEQUENCE [LARGE SCALE GENOMIC DNA]</scope>
    <source>
        <strain evidence="8">Lst14</strain>
    </source>
</reference>
<name>A0A482X327_LAOST</name>
<evidence type="ECO:0000256" key="1">
    <source>
        <dbReference type="ARBA" id="ARBA00004141"/>
    </source>
</evidence>
<keyword evidence="5" id="KW-0675">Receptor</keyword>
<evidence type="ECO:0000256" key="3">
    <source>
        <dbReference type="ARBA" id="ARBA00022989"/>
    </source>
</evidence>
<protein>
    <recommendedName>
        <fullName evidence="10">Receptor ligand binding region domain-containing protein</fullName>
    </recommendedName>
</protein>
<evidence type="ECO:0000256" key="6">
    <source>
        <dbReference type="ARBA" id="ARBA00023180"/>
    </source>
</evidence>
<dbReference type="PANTHER" id="PTHR24060">
    <property type="entry name" value="METABOTROPIC GLUTAMATE RECEPTOR"/>
    <property type="match status" value="1"/>
</dbReference>
<dbReference type="SUPFAM" id="SSF53822">
    <property type="entry name" value="Periplasmic binding protein-like I"/>
    <property type="match status" value="1"/>
</dbReference>
<keyword evidence="2" id="KW-0812">Transmembrane</keyword>
<dbReference type="InterPro" id="IPR028082">
    <property type="entry name" value="Peripla_BP_I"/>
</dbReference>
<accession>A0A482X327</accession>
<feature type="region of interest" description="Disordered" evidence="7">
    <location>
        <begin position="1"/>
        <end position="34"/>
    </location>
</feature>
<evidence type="ECO:0000256" key="7">
    <source>
        <dbReference type="SAM" id="MobiDB-lite"/>
    </source>
</evidence>
<feature type="compositionally biased region" description="Basic and acidic residues" evidence="7">
    <location>
        <begin position="158"/>
        <end position="173"/>
    </location>
</feature>
<evidence type="ECO:0000313" key="8">
    <source>
        <dbReference type="EMBL" id="RZF40259.1"/>
    </source>
</evidence>
<dbReference type="Gene3D" id="3.40.50.2300">
    <property type="match status" value="1"/>
</dbReference>
<feature type="region of interest" description="Disordered" evidence="7">
    <location>
        <begin position="237"/>
        <end position="258"/>
    </location>
</feature>
<proteinExistence type="predicted"/>
<feature type="compositionally biased region" description="Basic and acidic residues" evidence="7">
    <location>
        <begin position="237"/>
        <end position="246"/>
    </location>
</feature>
<feature type="region of interest" description="Disordered" evidence="7">
    <location>
        <begin position="150"/>
        <end position="173"/>
    </location>
</feature>
<evidence type="ECO:0000256" key="5">
    <source>
        <dbReference type="ARBA" id="ARBA00023170"/>
    </source>
</evidence>
<dbReference type="Proteomes" id="UP000291343">
    <property type="component" value="Unassembled WGS sequence"/>
</dbReference>
<comment type="subcellular location">
    <subcellularLocation>
        <location evidence="1">Membrane</location>
        <topology evidence="1">Multi-pass membrane protein</topology>
    </subcellularLocation>
</comment>
<dbReference type="InParanoid" id="A0A482X327"/>
<evidence type="ECO:0000313" key="9">
    <source>
        <dbReference type="Proteomes" id="UP000291343"/>
    </source>
</evidence>
<dbReference type="InterPro" id="IPR000337">
    <property type="entry name" value="GPCR_3"/>
</dbReference>
<dbReference type="PRINTS" id="PR00248">
    <property type="entry name" value="GPCRMGR"/>
</dbReference>
<dbReference type="STRING" id="195883.A0A482X327"/>
<feature type="compositionally biased region" description="Basic and acidic residues" evidence="7">
    <location>
        <begin position="1"/>
        <end position="27"/>
    </location>
</feature>
<evidence type="ECO:0008006" key="10">
    <source>
        <dbReference type="Google" id="ProtNLM"/>
    </source>
</evidence>
<evidence type="ECO:0000256" key="2">
    <source>
        <dbReference type="ARBA" id="ARBA00022692"/>
    </source>
</evidence>
<organism evidence="8 9">
    <name type="scientific">Laodelphax striatellus</name>
    <name type="common">Small brown planthopper</name>
    <name type="synonym">Delphax striatella</name>
    <dbReference type="NCBI Taxonomy" id="195883"/>
    <lineage>
        <taxon>Eukaryota</taxon>
        <taxon>Metazoa</taxon>
        <taxon>Ecdysozoa</taxon>
        <taxon>Arthropoda</taxon>
        <taxon>Hexapoda</taxon>
        <taxon>Insecta</taxon>
        <taxon>Pterygota</taxon>
        <taxon>Neoptera</taxon>
        <taxon>Paraneoptera</taxon>
        <taxon>Hemiptera</taxon>
        <taxon>Auchenorrhyncha</taxon>
        <taxon>Fulgoroidea</taxon>
        <taxon>Delphacidae</taxon>
        <taxon>Criomorphinae</taxon>
        <taxon>Laodelphax</taxon>
    </lineage>
</organism>
<dbReference type="EMBL" id="QKKF02018737">
    <property type="protein sequence ID" value="RZF40259.1"/>
    <property type="molecule type" value="Genomic_DNA"/>
</dbReference>
<keyword evidence="9" id="KW-1185">Reference proteome</keyword>
<keyword evidence="6" id="KW-0325">Glycoprotein</keyword>
<gene>
    <name evidence="8" type="ORF">LSTR_LSTR007459</name>
</gene>
<dbReference type="GO" id="GO:0004930">
    <property type="term" value="F:G protein-coupled receptor activity"/>
    <property type="evidence" value="ECO:0007669"/>
    <property type="project" value="InterPro"/>
</dbReference>
<keyword evidence="3" id="KW-1133">Transmembrane helix</keyword>
<sequence>MHGNERVFDKRDINKDGYDDDTERSVEESSANTHGSTIKNYVKNINPYYLEKKLHDYDIGSNSVESLSYIPESIMKNHFKNAHPYFEPEYLADNEILPDKHVIHRRGTVLYINSELDENLEYEIKQGKVKTERGEDDVDIGIEIGEGTKLRHQRRRNNGKDRKQWKRIEEDGKEKNGMTKENFDLKIKNNVEKDWKIRSAYYYNDKIFQEVVDRNRGDSNAQDEFIQNLEAKFSDKNSEITDRDDSSNMESSVRLVSRKTKPLEKNEFNGERGGQINSLKLHKGFLDYLKPTPTDREMFEHFASVSHDSRGGDWRSNLNQENGNRVHKSGFKLKETYLPDSERRYSNERIKKDEAQNEAPMILEFTSDLVEDTKNEGHKSRNFKTETPLLLNSQGSFRYNKKEFEKKVNDEDGGFKTGELSMMNSKKGGFRTYDRKGSQEKVYNKDNSKILESDEQSINFFHHSAHEVHRENIGKEENTQEHSKMSLPHRKKVAQYGVAQNNGPDIQGVHQKHVKSQNNGSQVDGKFEKYHKIENDGPGMREKIDENERARNDGLKMQGNVDKILISRNNGLEVRGRVDKYEQNRRDDSEMRENFEQNFGLEMSDRYPINWGTPFHENKFRPRNLVAHKKPSKLEEGYLQDATFDFGTQFSHKTNDFKLKFLHETDSQDVFDHKGPPPPWPVKREAALEGDLILGGLMMVHEREETITCGPIMPEGGVQALEVMLYTIDVLNSRPDANFKLGAHILDDCDKDTYGLEMAVDFIKALLLAEGVAYALRLATPTTNHMPSRFVLPESSFLFFFSLRYIECVFSFLRCDVTWHHISREIPPEVRWKTFMAILLPKHRSNSASQTAPNRLA</sequence>